<reference evidence="9 10" key="1">
    <citation type="submission" date="2018-12" db="EMBL/GenBank/DDBJ databases">
        <title>Flammeovirga pectinis sp. nov., isolated from the gut of the Korean scallop, Patinopecten yessoensis.</title>
        <authorList>
            <person name="Bae J.-W."/>
            <person name="Jeong Y.-S."/>
            <person name="Kang W."/>
        </authorList>
    </citation>
    <scope>NUCLEOTIDE SEQUENCE [LARGE SCALE GENOMIC DNA]</scope>
    <source>
        <strain evidence="9 10">L12M1</strain>
    </source>
</reference>
<dbReference type="GO" id="GO:0030956">
    <property type="term" value="C:glutamyl-tRNA(Gln) amidotransferase complex"/>
    <property type="evidence" value="ECO:0007669"/>
    <property type="project" value="InterPro"/>
</dbReference>
<evidence type="ECO:0000259" key="8">
    <source>
        <dbReference type="Pfam" id="PF01425"/>
    </source>
</evidence>
<evidence type="ECO:0000256" key="4">
    <source>
        <dbReference type="ARBA" id="ARBA00022741"/>
    </source>
</evidence>
<feature type="active site" description="Charge relay system" evidence="7">
    <location>
        <position position="151"/>
    </location>
</feature>
<evidence type="ECO:0000256" key="7">
    <source>
        <dbReference type="HAMAP-Rule" id="MF_00120"/>
    </source>
</evidence>
<dbReference type="InterPro" id="IPR004412">
    <property type="entry name" value="GatA"/>
</dbReference>
<dbReference type="RefSeq" id="WP_126615928.1">
    <property type="nucleotide sequence ID" value="NZ_CP034562.1"/>
</dbReference>
<evidence type="ECO:0000256" key="1">
    <source>
        <dbReference type="ARBA" id="ARBA00011123"/>
    </source>
</evidence>
<evidence type="ECO:0000256" key="6">
    <source>
        <dbReference type="ARBA" id="ARBA00022917"/>
    </source>
</evidence>
<dbReference type="OrthoDB" id="9811471at2"/>
<protein>
    <recommendedName>
        <fullName evidence="2 7">Glutamyl-tRNA(Gln) amidotransferase subunit A</fullName>
        <shortName evidence="7">Glu-ADT subunit A</shortName>
        <ecNumber evidence="7">6.3.5.7</ecNumber>
    </recommendedName>
</protein>
<feature type="domain" description="Amidase" evidence="8">
    <location>
        <begin position="24"/>
        <end position="467"/>
    </location>
</feature>
<dbReference type="PANTHER" id="PTHR11895">
    <property type="entry name" value="TRANSAMIDASE"/>
    <property type="match status" value="1"/>
</dbReference>
<keyword evidence="4 7" id="KW-0547">Nucleotide-binding</keyword>
<comment type="catalytic activity">
    <reaction evidence="7">
        <text>L-glutamyl-tRNA(Gln) + L-glutamine + ATP + H2O = L-glutaminyl-tRNA(Gln) + L-glutamate + ADP + phosphate + H(+)</text>
        <dbReference type="Rhea" id="RHEA:17521"/>
        <dbReference type="Rhea" id="RHEA-COMP:9681"/>
        <dbReference type="Rhea" id="RHEA-COMP:9684"/>
        <dbReference type="ChEBI" id="CHEBI:15377"/>
        <dbReference type="ChEBI" id="CHEBI:15378"/>
        <dbReference type="ChEBI" id="CHEBI:29985"/>
        <dbReference type="ChEBI" id="CHEBI:30616"/>
        <dbReference type="ChEBI" id="CHEBI:43474"/>
        <dbReference type="ChEBI" id="CHEBI:58359"/>
        <dbReference type="ChEBI" id="CHEBI:78520"/>
        <dbReference type="ChEBI" id="CHEBI:78521"/>
        <dbReference type="ChEBI" id="CHEBI:456216"/>
        <dbReference type="EC" id="6.3.5.7"/>
    </reaction>
</comment>
<dbReference type="GO" id="GO:0006412">
    <property type="term" value="P:translation"/>
    <property type="evidence" value="ECO:0007669"/>
    <property type="project" value="UniProtKB-UniRule"/>
</dbReference>
<dbReference type="HAMAP" id="MF_00120">
    <property type="entry name" value="GatA"/>
    <property type="match status" value="1"/>
</dbReference>
<keyword evidence="6 7" id="KW-0648">Protein biosynthesis</keyword>
<dbReference type="KEGG" id="fll:EI427_14640"/>
<dbReference type="GO" id="GO:0050567">
    <property type="term" value="F:glutaminyl-tRNA synthase (glutamine-hydrolyzing) activity"/>
    <property type="evidence" value="ECO:0007669"/>
    <property type="project" value="UniProtKB-UniRule"/>
</dbReference>
<dbReference type="GO" id="GO:0005524">
    <property type="term" value="F:ATP binding"/>
    <property type="evidence" value="ECO:0007669"/>
    <property type="project" value="UniProtKB-KW"/>
</dbReference>
<feature type="active site" description="Charge relay system" evidence="7">
    <location>
        <position position="76"/>
    </location>
</feature>
<feature type="active site" description="Acyl-ester intermediate" evidence="7">
    <location>
        <position position="175"/>
    </location>
</feature>
<keyword evidence="10" id="KW-1185">Reference proteome</keyword>
<dbReference type="Gene3D" id="3.90.1300.10">
    <property type="entry name" value="Amidase signature (AS) domain"/>
    <property type="match status" value="1"/>
</dbReference>
<dbReference type="InterPro" id="IPR023631">
    <property type="entry name" value="Amidase_dom"/>
</dbReference>
<comment type="subunit">
    <text evidence="1 7">Heterotrimer of A, B and C subunits.</text>
</comment>
<evidence type="ECO:0000256" key="2">
    <source>
        <dbReference type="ARBA" id="ARBA00014428"/>
    </source>
</evidence>
<dbReference type="SUPFAM" id="SSF75304">
    <property type="entry name" value="Amidase signature (AS) enzymes"/>
    <property type="match status" value="1"/>
</dbReference>
<name>A0A3Q9FN78_9BACT</name>
<evidence type="ECO:0000256" key="3">
    <source>
        <dbReference type="ARBA" id="ARBA00022598"/>
    </source>
</evidence>
<accession>A0A3Q9FN78</accession>
<comment type="similarity">
    <text evidence="7">Belongs to the amidase family. GatA subfamily.</text>
</comment>
<dbReference type="GO" id="GO:0016740">
    <property type="term" value="F:transferase activity"/>
    <property type="evidence" value="ECO:0007669"/>
    <property type="project" value="UniProtKB-KW"/>
</dbReference>
<evidence type="ECO:0000256" key="5">
    <source>
        <dbReference type="ARBA" id="ARBA00022840"/>
    </source>
</evidence>
<gene>
    <name evidence="7 9" type="primary">gatA</name>
    <name evidence="9" type="ORF">EI427_14640</name>
</gene>
<dbReference type="Proteomes" id="UP000267268">
    <property type="component" value="Chromosome 1"/>
</dbReference>
<dbReference type="InterPro" id="IPR036928">
    <property type="entry name" value="AS_sf"/>
</dbReference>
<dbReference type="PANTHER" id="PTHR11895:SF7">
    <property type="entry name" value="GLUTAMYL-TRNA(GLN) AMIDOTRANSFERASE SUBUNIT A, MITOCHONDRIAL"/>
    <property type="match status" value="1"/>
</dbReference>
<dbReference type="NCBIfam" id="TIGR00132">
    <property type="entry name" value="gatA"/>
    <property type="match status" value="1"/>
</dbReference>
<proteinExistence type="inferred from homology"/>
<keyword evidence="5 7" id="KW-0067">ATP-binding</keyword>
<dbReference type="InterPro" id="IPR000120">
    <property type="entry name" value="Amidase"/>
</dbReference>
<dbReference type="Pfam" id="PF01425">
    <property type="entry name" value="Amidase"/>
    <property type="match status" value="1"/>
</dbReference>
<dbReference type="EC" id="6.3.5.7" evidence="7"/>
<comment type="function">
    <text evidence="7">Allows the formation of correctly charged Gln-tRNA(Gln) through the transamidation of misacylated Glu-tRNA(Gln) in organisms which lack glutaminyl-tRNA synthetase. The reaction takes place in the presence of glutamine and ATP through an activated gamma-phospho-Glu-tRNA(Gln).</text>
</comment>
<organism evidence="9 10">
    <name type="scientific">Flammeovirga pectinis</name>
    <dbReference type="NCBI Taxonomy" id="2494373"/>
    <lineage>
        <taxon>Bacteria</taxon>
        <taxon>Pseudomonadati</taxon>
        <taxon>Bacteroidota</taxon>
        <taxon>Cytophagia</taxon>
        <taxon>Cytophagales</taxon>
        <taxon>Flammeovirgaceae</taxon>
        <taxon>Flammeovirga</taxon>
    </lineage>
</organism>
<dbReference type="AlphaFoldDB" id="A0A3Q9FN78"/>
<sequence length="476" mass="52267">MTMYKAFEEIKTAITEGSTSCEALVKGYLARIEEKKHLNVWNEVYTEEALQKAKEVDAKIAKGNAGRLAGMVVGLKDVIAYKDHGLQASSNMLDGYVSPFSATATDRLLAEDAIIIGRQSCDEFAMGSSNENSAFGVVKNNIDETRVPGGSSGASAVAVSDDHCLVSLGSDTGGSVRQPAAFTGTVGLKPTYSRISRWGLIAYASSFDTIGVIANNVTDASLVLEIIAGQDENDATVSQKPVPAYSKTVENKPKEKLKVAYFKETVESEHLNKEISKNTFDKIEALRAEGHEVEGIEFPLLDYLLPTYYILTTAEASTNLERFDGVRYGHRTKENVDLEGLYKKSRSEGFGTEVKRRIMLGTFVLSASYYDAYFSKAQKVRRMIKESTEKILSEYDFILMPTTSTPSFEIGKYGENNLLELYLGDLYTVHASLAGLPAISIPNGEDKDGLTIGLQIMANRFEEEKMLSFSQYVSQL</sequence>
<keyword evidence="9" id="KW-0808">Transferase</keyword>
<dbReference type="EMBL" id="CP034562">
    <property type="protein sequence ID" value="AZQ63424.1"/>
    <property type="molecule type" value="Genomic_DNA"/>
</dbReference>
<evidence type="ECO:0000313" key="9">
    <source>
        <dbReference type="EMBL" id="AZQ63424.1"/>
    </source>
</evidence>
<keyword evidence="3 7" id="KW-0436">Ligase</keyword>
<evidence type="ECO:0000313" key="10">
    <source>
        <dbReference type="Proteomes" id="UP000267268"/>
    </source>
</evidence>